<evidence type="ECO:0000313" key="1">
    <source>
        <dbReference type="EMBL" id="QNM82588.1"/>
    </source>
</evidence>
<name>A0A7G9L1T9_9SPHN</name>
<dbReference type="AlphaFoldDB" id="A0A7G9L1T9"/>
<organism evidence="1 2">
    <name type="scientific">Sphingomonas sabuli</name>
    <dbReference type="NCBI Taxonomy" id="2764186"/>
    <lineage>
        <taxon>Bacteria</taxon>
        <taxon>Pseudomonadati</taxon>
        <taxon>Pseudomonadota</taxon>
        <taxon>Alphaproteobacteria</taxon>
        <taxon>Sphingomonadales</taxon>
        <taxon>Sphingomonadaceae</taxon>
        <taxon>Sphingomonas</taxon>
    </lineage>
</organism>
<sequence>MWDLPPVDPAFEISVASRGMSKGIAQTDGVQVLPKASLKLGDVQVGAQWKNVTSPVADGEAALFVNVGRQVAGFQVGGGIAYKFQTNVKEPTDDTSWEFSANASRKFGRISGRMSAVYSPDDLGGGRRSLYLDGGPTFDIDKATKLSANLGHRSRVNGVDYTSFNAGVTRSFKALSLDLRYYDTNRGEAGENYGERVVLLGRLSF</sequence>
<evidence type="ECO:0008006" key="3">
    <source>
        <dbReference type="Google" id="ProtNLM"/>
    </source>
</evidence>
<proteinExistence type="predicted"/>
<reference evidence="1 2" key="1">
    <citation type="submission" date="2020-08" db="EMBL/GenBank/DDBJ databases">
        <title>Sphingomonas sp. sand1-3 16S ribosomal RNA gene Genome sequencing and assembly.</title>
        <authorList>
            <person name="Kang M."/>
        </authorList>
    </citation>
    <scope>NUCLEOTIDE SEQUENCE [LARGE SCALE GENOMIC DNA]</scope>
    <source>
        <strain evidence="2">sand1-3</strain>
    </source>
</reference>
<accession>A0A7G9L1T9</accession>
<dbReference type="EMBL" id="CP060697">
    <property type="protein sequence ID" value="QNM82588.1"/>
    <property type="molecule type" value="Genomic_DNA"/>
</dbReference>
<dbReference type="Proteomes" id="UP000515861">
    <property type="component" value="Chromosome"/>
</dbReference>
<keyword evidence="2" id="KW-1185">Reference proteome</keyword>
<protein>
    <recommendedName>
        <fullName evidence="3">Porin domain-containing protein</fullName>
    </recommendedName>
</protein>
<dbReference type="KEGG" id="ssau:H8M03_11380"/>
<evidence type="ECO:0000313" key="2">
    <source>
        <dbReference type="Proteomes" id="UP000515861"/>
    </source>
</evidence>
<gene>
    <name evidence="1" type="ORF">H8M03_11380</name>
</gene>
<dbReference type="RefSeq" id="WP_187479543.1">
    <property type="nucleotide sequence ID" value="NZ_CP060697.1"/>
</dbReference>